<evidence type="ECO:0000256" key="1">
    <source>
        <dbReference type="ARBA" id="ARBA00004286"/>
    </source>
</evidence>
<evidence type="ECO:0000259" key="8">
    <source>
        <dbReference type="PROSITE" id="PS50280"/>
    </source>
</evidence>
<keyword evidence="4 9" id="KW-0808">Transferase</keyword>
<dbReference type="InterPro" id="IPR046341">
    <property type="entry name" value="SET_dom_sf"/>
</dbReference>
<dbReference type="GO" id="GO:0032259">
    <property type="term" value="P:methylation"/>
    <property type="evidence" value="ECO:0007669"/>
    <property type="project" value="UniProtKB-KW"/>
</dbReference>
<evidence type="ECO:0000256" key="3">
    <source>
        <dbReference type="ARBA" id="ARBA00022603"/>
    </source>
</evidence>
<dbReference type="PaxDb" id="55529-EKX38545"/>
<keyword evidence="11" id="KW-1185">Reference proteome</keyword>
<feature type="non-terminal residue" evidence="9">
    <location>
        <position position="1"/>
    </location>
</feature>
<comment type="subcellular location">
    <subcellularLocation>
        <location evidence="1">Chromosome</location>
    </subcellularLocation>
</comment>
<proteinExistence type="predicted"/>
<reference evidence="11" key="2">
    <citation type="submission" date="2012-11" db="EMBL/GenBank/DDBJ databases">
        <authorList>
            <person name="Kuo A."/>
            <person name="Curtis B.A."/>
            <person name="Tanifuji G."/>
            <person name="Burki F."/>
            <person name="Gruber A."/>
            <person name="Irimia M."/>
            <person name="Maruyama S."/>
            <person name="Arias M.C."/>
            <person name="Ball S.G."/>
            <person name="Gile G.H."/>
            <person name="Hirakawa Y."/>
            <person name="Hopkins J.F."/>
            <person name="Rensing S.A."/>
            <person name="Schmutz J."/>
            <person name="Symeonidi A."/>
            <person name="Elias M."/>
            <person name="Eveleigh R.J."/>
            <person name="Herman E.K."/>
            <person name="Klute M.J."/>
            <person name="Nakayama T."/>
            <person name="Obornik M."/>
            <person name="Reyes-Prieto A."/>
            <person name="Armbrust E.V."/>
            <person name="Aves S.J."/>
            <person name="Beiko R.G."/>
            <person name="Coutinho P."/>
            <person name="Dacks J.B."/>
            <person name="Durnford D.G."/>
            <person name="Fast N.M."/>
            <person name="Green B.R."/>
            <person name="Grisdale C."/>
            <person name="Hempe F."/>
            <person name="Henrissat B."/>
            <person name="Hoppner M.P."/>
            <person name="Ishida K.-I."/>
            <person name="Kim E."/>
            <person name="Koreny L."/>
            <person name="Kroth P.G."/>
            <person name="Liu Y."/>
            <person name="Malik S.-B."/>
            <person name="Maier U.G."/>
            <person name="McRose D."/>
            <person name="Mock T."/>
            <person name="Neilson J.A."/>
            <person name="Onodera N.T."/>
            <person name="Poole A.M."/>
            <person name="Pritham E.J."/>
            <person name="Richards T.A."/>
            <person name="Rocap G."/>
            <person name="Roy S.W."/>
            <person name="Sarai C."/>
            <person name="Schaack S."/>
            <person name="Shirato S."/>
            <person name="Slamovits C.H."/>
            <person name="Spencer D.F."/>
            <person name="Suzuki S."/>
            <person name="Worden A.Z."/>
            <person name="Zauner S."/>
            <person name="Barry K."/>
            <person name="Bell C."/>
            <person name="Bharti A.K."/>
            <person name="Crow J.A."/>
            <person name="Grimwood J."/>
            <person name="Kramer R."/>
            <person name="Lindquist E."/>
            <person name="Lucas S."/>
            <person name="Salamov A."/>
            <person name="McFadden G.I."/>
            <person name="Lane C.E."/>
            <person name="Keeling P.J."/>
            <person name="Gray M.W."/>
            <person name="Grigoriev I.V."/>
            <person name="Archibald J.M."/>
        </authorList>
    </citation>
    <scope>NUCLEOTIDE SEQUENCE</scope>
    <source>
        <strain evidence="11">CCMP2712</strain>
    </source>
</reference>
<dbReference type="OMA" id="RRHIIVD"/>
<dbReference type="RefSeq" id="XP_005825525.1">
    <property type="nucleotide sequence ID" value="XM_005825468.1"/>
</dbReference>
<dbReference type="Pfam" id="PF00856">
    <property type="entry name" value="SET"/>
    <property type="match status" value="1"/>
</dbReference>
<evidence type="ECO:0000313" key="9">
    <source>
        <dbReference type="EMBL" id="EKX38545.1"/>
    </source>
</evidence>
<dbReference type="eggNOG" id="KOG1082">
    <property type="taxonomic scope" value="Eukaryota"/>
</dbReference>
<feature type="non-terminal residue" evidence="9">
    <location>
        <position position="86"/>
    </location>
</feature>
<keyword evidence="3 9" id="KW-0489">Methyltransferase</keyword>
<evidence type="ECO:0000256" key="2">
    <source>
        <dbReference type="ARBA" id="ARBA00022454"/>
    </source>
</evidence>
<reference evidence="9 11" key="1">
    <citation type="journal article" date="2012" name="Nature">
        <title>Algal genomes reveal evolutionary mosaicism and the fate of nucleomorphs.</title>
        <authorList>
            <consortium name="DOE Joint Genome Institute"/>
            <person name="Curtis B.A."/>
            <person name="Tanifuji G."/>
            <person name="Burki F."/>
            <person name="Gruber A."/>
            <person name="Irimia M."/>
            <person name="Maruyama S."/>
            <person name="Arias M.C."/>
            <person name="Ball S.G."/>
            <person name="Gile G.H."/>
            <person name="Hirakawa Y."/>
            <person name="Hopkins J.F."/>
            <person name="Kuo A."/>
            <person name="Rensing S.A."/>
            <person name="Schmutz J."/>
            <person name="Symeonidi A."/>
            <person name="Elias M."/>
            <person name="Eveleigh R.J."/>
            <person name="Herman E.K."/>
            <person name="Klute M.J."/>
            <person name="Nakayama T."/>
            <person name="Obornik M."/>
            <person name="Reyes-Prieto A."/>
            <person name="Armbrust E.V."/>
            <person name="Aves S.J."/>
            <person name="Beiko R.G."/>
            <person name="Coutinho P."/>
            <person name="Dacks J.B."/>
            <person name="Durnford D.G."/>
            <person name="Fast N.M."/>
            <person name="Green B.R."/>
            <person name="Grisdale C.J."/>
            <person name="Hempel F."/>
            <person name="Henrissat B."/>
            <person name="Hoppner M.P."/>
            <person name="Ishida K."/>
            <person name="Kim E."/>
            <person name="Koreny L."/>
            <person name="Kroth P.G."/>
            <person name="Liu Y."/>
            <person name="Malik S.B."/>
            <person name="Maier U.G."/>
            <person name="McRose D."/>
            <person name="Mock T."/>
            <person name="Neilson J.A."/>
            <person name="Onodera N.T."/>
            <person name="Poole A.M."/>
            <person name="Pritham E.J."/>
            <person name="Richards T.A."/>
            <person name="Rocap G."/>
            <person name="Roy S.W."/>
            <person name="Sarai C."/>
            <person name="Schaack S."/>
            <person name="Shirato S."/>
            <person name="Slamovits C.H."/>
            <person name="Spencer D.F."/>
            <person name="Suzuki S."/>
            <person name="Worden A.Z."/>
            <person name="Zauner S."/>
            <person name="Barry K."/>
            <person name="Bell C."/>
            <person name="Bharti A.K."/>
            <person name="Crow J.A."/>
            <person name="Grimwood J."/>
            <person name="Kramer R."/>
            <person name="Lindquist E."/>
            <person name="Lucas S."/>
            <person name="Salamov A."/>
            <person name="McFadden G.I."/>
            <person name="Lane C.E."/>
            <person name="Keeling P.J."/>
            <person name="Gray M.W."/>
            <person name="Grigoriev I.V."/>
            <person name="Archibald J.M."/>
        </authorList>
    </citation>
    <scope>NUCLEOTIDE SEQUENCE</scope>
    <source>
        <strain evidence="9 11">CCMP2712</strain>
    </source>
</reference>
<evidence type="ECO:0000256" key="4">
    <source>
        <dbReference type="ARBA" id="ARBA00022679"/>
    </source>
</evidence>
<keyword evidence="6" id="KW-0479">Metal-binding</keyword>
<dbReference type="GeneID" id="17295248"/>
<gene>
    <name evidence="9" type="primary">H3K9MT</name>
    <name evidence="9" type="ORF">GUITHDRAFT_54440</name>
</gene>
<dbReference type="GO" id="GO:0008168">
    <property type="term" value="F:methyltransferase activity"/>
    <property type="evidence" value="ECO:0007669"/>
    <property type="project" value="UniProtKB-KW"/>
</dbReference>
<dbReference type="Gene3D" id="2.170.270.10">
    <property type="entry name" value="SET domain"/>
    <property type="match status" value="1"/>
</dbReference>
<keyword evidence="5" id="KW-0949">S-adenosyl-L-methionine</keyword>
<dbReference type="InterPro" id="IPR050973">
    <property type="entry name" value="H3K9_Histone-Lys_N-MTase"/>
</dbReference>
<dbReference type="PANTHER" id="PTHR46223:SF3">
    <property type="entry name" value="HISTONE-LYSINE N-METHYLTRANSFERASE SET-23"/>
    <property type="match status" value="1"/>
</dbReference>
<dbReference type="EMBL" id="JH993047">
    <property type="protein sequence ID" value="EKX38545.1"/>
    <property type="molecule type" value="Genomic_DNA"/>
</dbReference>
<dbReference type="GO" id="GO:0046872">
    <property type="term" value="F:metal ion binding"/>
    <property type="evidence" value="ECO:0007669"/>
    <property type="project" value="UniProtKB-KW"/>
</dbReference>
<accession>L1IRT7</accession>
<organism evidence="9">
    <name type="scientific">Guillardia theta (strain CCMP2712)</name>
    <name type="common">Cryptophyte</name>
    <dbReference type="NCBI Taxonomy" id="905079"/>
    <lineage>
        <taxon>Eukaryota</taxon>
        <taxon>Cryptophyceae</taxon>
        <taxon>Pyrenomonadales</taxon>
        <taxon>Geminigeraceae</taxon>
        <taxon>Guillardia</taxon>
    </lineage>
</organism>
<evidence type="ECO:0000256" key="5">
    <source>
        <dbReference type="ARBA" id="ARBA00022691"/>
    </source>
</evidence>
<name>L1IRT7_GUITC</name>
<reference evidence="10" key="3">
    <citation type="submission" date="2015-06" db="UniProtKB">
        <authorList>
            <consortium name="EnsemblProtists"/>
        </authorList>
    </citation>
    <scope>IDENTIFICATION</scope>
</reference>
<keyword evidence="7" id="KW-0862">Zinc</keyword>
<dbReference type="SUPFAM" id="SSF82199">
    <property type="entry name" value="SET domain"/>
    <property type="match status" value="1"/>
</dbReference>
<protein>
    <submittedName>
        <fullName evidence="9">Histone H3 lysine 9 methyltransferase</fullName>
    </submittedName>
</protein>
<evidence type="ECO:0000313" key="10">
    <source>
        <dbReference type="EnsemblProtists" id="EKX38545"/>
    </source>
</evidence>
<sequence length="86" mass="9948">FLKNTADVIFECNLLCKCDAQKCPNRILQRGITCRLEVFWTGRERGWGVRAAEDIPRGAMVCEYVGEYINEDEADKRANDLYLMEL</sequence>
<evidence type="ECO:0000256" key="6">
    <source>
        <dbReference type="ARBA" id="ARBA00022723"/>
    </source>
</evidence>
<feature type="domain" description="SET" evidence="8">
    <location>
        <begin position="34"/>
        <end position="86"/>
    </location>
</feature>
<dbReference type="PANTHER" id="PTHR46223">
    <property type="entry name" value="HISTONE-LYSINE N-METHYLTRANSFERASE SUV39H"/>
    <property type="match status" value="1"/>
</dbReference>
<evidence type="ECO:0000256" key="7">
    <source>
        <dbReference type="ARBA" id="ARBA00022833"/>
    </source>
</evidence>
<dbReference type="EnsemblProtists" id="EKX38545">
    <property type="protein sequence ID" value="EKX38545"/>
    <property type="gene ID" value="GUITHDRAFT_54440"/>
</dbReference>
<dbReference type="HOGENOM" id="CLU_2504735_0_0_1"/>
<evidence type="ECO:0000313" key="11">
    <source>
        <dbReference type="Proteomes" id="UP000011087"/>
    </source>
</evidence>
<dbReference type="PROSITE" id="PS50280">
    <property type="entry name" value="SET"/>
    <property type="match status" value="1"/>
</dbReference>
<dbReference type="KEGG" id="gtt:GUITHDRAFT_54440"/>
<dbReference type="AlphaFoldDB" id="L1IRT7"/>
<dbReference type="OrthoDB" id="616263at2759"/>
<dbReference type="InterPro" id="IPR001214">
    <property type="entry name" value="SET_dom"/>
</dbReference>
<dbReference type="STRING" id="905079.L1IRT7"/>
<dbReference type="Proteomes" id="UP000011087">
    <property type="component" value="Unassembled WGS sequence"/>
</dbReference>
<dbReference type="GO" id="GO:0005694">
    <property type="term" value="C:chromosome"/>
    <property type="evidence" value="ECO:0007669"/>
    <property type="project" value="UniProtKB-SubCell"/>
</dbReference>
<keyword evidence="2" id="KW-0158">Chromosome</keyword>